<comment type="caution">
    <text evidence="1">The sequence shown here is derived from an EMBL/GenBank/DDBJ whole genome shotgun (WGS) entry which is preliminary data.</text>
</comment>
<dbReference type="AlphaFoldDB" id="A0AAD5R3S3"/>
<evidence type="ECO:0000313" key="1">
    <source>
        <dbReference type="EMBL" id="KAJ1369102.1"/>
    </source>
</evidence>
<accession>A0AAD5R3S3</accession>
<protein>
    <submittedName>
        <fullName evidence="1">Uncharacterized protein</fullName>
    </submittedName>
</protein>
<dbReference type="Proteomes" id="UP001196413">
    <property type="component" value="Unassembled WGS sequence"/>
</dbReference>
<reference evidence="1" key="1">
    <citation type="submission" date="2021-06" db="EMBL/GenBank/DDBJ databases">
        <title>Parelaphostrongylus tenuis whole genome reference sequence.</title>
        <authorList>
            <person name="Garwood T.J."/>
            <person name="Larsen P.A."/>
            <person name="Fountain-Jones N.M."/>
            <person name="Garbe J.R."/>
            <person name="Macchietto M.G."/>
            <person name="Kania S.A."/>
            <person name="Gerhold R.W."/>
            <person name="Richards J.E."/>
            <person name="Wolf T.M."/>
        </authorList>
    </citation>
    <scope>NUCLEOTIDE SEQUENCE</scope>
    <source>
        <strain evidence="1">MNPRO001-30</strain>
        <tissue evidence="1">Meninges</tissue>
    </source>
</reference>
<keyword evidence="2" id="KW-1185">Reference proteome</keyword>
<gene>
    <name evidence="1" type="ORF">KIN20_030497</name>
</gene>
<dbReference type="EMBL" id="JAHQIW010006407">
    <property type="protein sequence ID" value="KAJ1369102.1"/>
    <property type="molecule type" value="Genomic_DNA"/>
</dbReference>
<name>A0AAD5R3S3_PARTN</name>
<sequence>MIHQVNIVNLQDKPIINHPRNHGRLGEPLAWDRTIAHVCVAEQLQTPHLMRSQIRCVLNGKIRNAYALKAGEYGRATVSGEYAPKTASEDAKQYAKFQPHA</sequence>
<evidence type="ECO:0000313" key="2">
    <source>
        <dbReference type="Proteomes" id="UP001196413"/>
    </source>
</evidence>
<proteinExistence type="predicted"/>
<organism evidence="1 2">
    <name type="scientific">Parelaphostrongylus tenuis</name>
    <name type="common">Meningeal worm</name>
    <dbReference type="NCBI Taxonomy" id="148309"/>
    <lineage>
        <taxon>Eukaryota</taxon>
        <taxon>Metazoa</taxon>
        <taxon>Ecdysozoa</taxon>
        <taxon>Nematoda</taxon>
        <taxon>Chromadorea</taxon>
        <taxon>Rhabditida</taxon>
        <taxon>Rhabditina</taxon>
        <taxon>Rhabditomorpha</taxon>
        <taxon>Strongyloidea</taxon>
        <taxon>Metastrongylidae</taxon>
        <taxon>Parelaphostrongylus</taxon>
    </lineage>
</organism>